<keyword evidence="3" id="KW-1185">Reference proteome</keyword>
<reference evidence="2" key="1">
    <citation type="submission" date="2022-05" db="EMBL/GenBank/DDBJ databases">
        <title>Jatrophihabitans sp. SB3-54 whole genome sequence.</title>
        <authorList>
            <person name="Suh M.K."/>
            <person name="Eom M.K."/>
            <person name="Kim J.S."/>
            <person name="Kim H.S."/>
            <person name="Do H.E."/>
            <person name="Shin Y.K."/>
            <person name="Lee J.-S."/>
        </authorList>
    </citation>
    <scope>NUCLEOTIDE SEQUENCE</scope>
    <source>
        <strain evidence="2">SB3-54</strain>
    </source>
</reference>
<organism evidence="2 3">
    <name type="scientific">Jatrophihabitans cynanchi</name>
    <dbReference type="NCBI Taxonomy" id="2944128"/>
    <lineage>
        <taxon>Bacteria</taxon>
        <taxon>Bacillati</taxon>
        <taxon>Actinomycetota</taxon>
        <taxon>Actinomycetes</taxon>
        <taxon>Jatrophihabitantales</taxon>
        <taxon>Jatrophihabitantaceae</taxon>
        <taxon>Jatrophihabitans</taxon>
    </lineage>
</organism>
<evidence type="ECO:0000259" key="1">
    <source>
        <dbReference type="Pfam" id="PF07287"/>
    </source>
</evidence>
<sequence>MSPNGHLGFAPTRPGSFYESLRHDPDFLIADSGSCDIGPGPLGGNTCASPREWQCHDLELMLLAARERKIPMLIGSAGDTGGNRSVDMFVEMIQQIASAHQLDEFRIGYFHSEVPTQAVADAIRRGTMVPGLDGRAELALEDIDRTDRIVAVAGSAPYISLLDAGADVIIGGRSSDCAVFAAPAIRAGFAEELAYYMGKVLECASFCAEPYGGKESVMGEITDSYVDVTAMHPDQRCTPSSVASHSMYERSHPYFEALAGGTLDMTECRYEQVAEKTTRVTGPKFAATDELFVKLEGSGLVGSRYIGFAGVRDEYTIRHIDDAIAWARGQVADRFGEGGYELHFHVFGRDAILGKAEFVTTPAHELGVVVEAVARDDAMAKSVAMTATRQLFYARLPQVKGTAGSVSFLFDEVLAASPAYEWTVNHVIPATALPGLFPTNVVSSLS</sequence>
<proteinExistence type="predicted"/>
<evidence type="ECO:0000313" key="2">
    <source>
        <dbReference type="EMBL" id="WAX55153.1"/>
    </source>
</evidence>
<feature type="domain" description="Acyclic terpene utilisation N-terminal" evidence="1">
    <location>
        <begin position="58"/>
        <end position="404"/>
    </location>
</feature>
<dbReference type="InterPro" id="IPR010839">
    <property type="entry name" value="AtuA_N"/>
</dbReference>
<name>A0ABY7JTY7_9ACTN</name>
<evidence type="ECO:0000313" key="3">
    <source>
        <dbReference type="Proteomes" id="UP001164693"/>
    </source>
</evidence>
<protein>
    <submittedName>
        <fullName evidence="2">DUF1446 domain-containing protein</fullName>
    </submittedName>
</protein>
<dbReference type="Pfam" id="PF07287">
    <property type="entry name" value="AtuA"/>
    <property type="match status" value="1"/>
</dbReference>
<dbReference type="EMBL" id="CP097463">
    <property type="protein sequence ID" value="WAX55153.1"/>
    <property type="molecule type" value="Genomic_DNA"/>
</dbReference>
<gene>
    <name evidence="2" type="ORF">M6B22_11335</name>
</gene>
<dbReference type="Proteomes" id="UP001164693">
    <property type="component" value="Chromosome"/>
</dbReference>
<accession>A0ABY7JTY7</accession>